<dbReference type="InterPro" id="IPR042575">
    <property type="entry name" value="UBAP1_C"/>
</dbReference>
<dbReference type="PANTHER" id="PTHR15960">
    <property type="entry name" value="LD44032P"/>
    <property type="match status" value="1"/>
</dbReference>
<reference evidence="2 3" key="1">
    <citation type="submission" date="2022-03" db="EMBL/GenBank/DDBJ databases">
        <authorList>
            <person name="Nunn A."/>
            <person name="Chopra R."/>
            <person name="Nunn A."/>
            <person name="Contreras Garrido A."/>
        </authorList>
    </citation>
    <scope>NUCLEOTIDE SEQUENCE [LARGE SCALE GENOMIC DNA]</scope>
</reference>
<dbReference type="AlphaFoldDB" id="A0AAU9RWZ6"/>
<sequence length="77" mass="8328">MKILAEAENESQNWSNLGLENLFPATADSPSPSVKEFVNGYHVLQEMGFSANNVAEALLMYDNDADKALAHFLGGSP</sequence>
<comment type="caution">
    <text evidence="2">The sequence shown here is derived from an EMBL/GenBank/DDBJ whole genome shotgun (WGS) entry which is preliminary data.</text>
</comment>
<dbReference type="GO" id="GO:0000813">
    <property type="term" value="C:ESCRT I complex"/>
    <property type="evidence" value="ECO:0007669"/>
    <property type="project" value="InterPro"/>
</dbReference>
<dbReference type="InterPro" id="IPR038870">
    <property type="entry name" value="UBAP1"/>
</dbReference>
<evidence type="ECO:0000313" key="3">
    <source>
        <dbReference type="Proteomes" id="UP000836841"/>
    </source>
</evidence>
<dbReference type="GO" id="GO:0043130">
    <property type="term" value="F:ubiquitin binding"/>
    <property type="evidence" value="ECO:0007669"/>
    <property type="project" value="InterPro"/>
</dbReference>
<feature type="domain" description="Ubiquitin-associated protein 1-like UBA2" evidence="1">
    <location>
        <begin position="45"/>
        <end position="69"/>
    </location>
</feature>
<proteinExistence type="predicted"/>
<dbReference type="Gene3D" id="1.20.120.1920">
    <property type="entry name" value="UBAP1 SOUBA domain"/>
    <property type="match status" value="1"/>
</dbReference>
<dbReference type="SUPFAM" id="SSF46934">
    <property type="entry name" value="UBA-like"/>
    <property type="match status" value="1"/>
</dbReference>
<accession>A0AAU9RWZ6</accession>
<dbReference type="InterPro" id="IPR049467">
    <property type="entry name" value="UBAP-1-like_UBA2"/>
</dbReference>
<protein>
    <recommendedName>
        <fullName evidence="1">Ubiquitin-associated protein 1-like UBA2 domain-containing protein</fullName>
    </recommendedName>
</protein>
<keyword evidence="3" id="KW-1185">Reference proteome</keyword>
<evidence type="ECO:0000259" key="1">
    <source>
        <dbReference type="Pfam" id="PF21267"/>
    </source>
</evidence>
<dbReference type="GO" id="GO:0043162">
    <property type="term" value="P:ubiquitin-dependent protein catabolic process via the multivesicular body sorting pathway"/>
    <property type="evidence" value="ECO:0007669"/>
    <property type="project" value="InterPro"/>
</dbReference>
<organism evidence="2 3">
    <name type="scientific">Thlaspi arvense</name>
    <name type="common">Field penny-cress</name>
    <dbReference type="NCBI Taxonomy" id="13288"/>
    <lineage>
        <taxon>Eukaryota</taxon>
        <taxon>Viridiplantae</taxon>
        <taxon>Streptophyta</taxon>
        <taxon>Embryophyta</taxon>
        <taxon>Tracheophyta</taxon>
        <taxon>Spermatophyta</taxon>
        <taxon>Magnoliopsida</taxon>
        <taxon>eudicotyledons</taxon>
        <taxon>Gunneridae</taxon>
        <taxon>Pentapetalae</taxon>
        <taxon>rosids</taxon>
        <taxon>malvids</taxon>
        <taxon>Brassicales</taxon>
        <taxon>Brassicaceae</taxon>
        <taxon>Thlaspideae</taxon>
        <taxon>Thlaspi</taxon>
    </lineage>
</organism>
<evidence type="ECO:0000313" key="2">
    <source>
        <dbReference type="EMBL" id="CAH2049280.1"/>
    </source>
</evidence>
<dbReference type="Pfam" id="PF21267">
    <property type="entry name" value="UBAP-1_UBA2"/>
    <property type="match status" value="1"/>
</dbReference>
<dbReference type="PANTHER" id="PTHR15960:SF5">
    <property type="entry name" value="LD44032P"/>
    <property type="match status" value="1"/>
</dbReference>
<dbReference type="EMBL" id="CAJVSB020000277">
    <property type="protein sequence ID" value="CAH2049280.1"/>
    <property type="molecule type" value="Genomic_DNA"/>
</dbReference>
<dbReference type="InterPro" id="IPR009060">
    <property type="entry name" value="UBA-like_sf"/>
</dbReference>
<gene>
    <name evidence="2" type="ORF">TAV2_LOCUS8262</name>
</gene>
<dbReference type="Proteomes" id="UP000836841">
    <property type="component" value="Unassembled WGS sequence"/>
</dbReference>
<name>A0AAU9RWZ6_THLAR</name>